<protein>
    <submittedName>
        <fullName evidence="6">LysR family transcriptional regulator</fullName>
    </submittedName>
</protein>
<keyword evidence="8" id="KW-1185">Reference proteome</keyword>
<dbReference type="Proteomes" id="UP000030071">
    <property type="component" value="Chromosome 2"/>
</dbReference>
<dbReference type="Proteomes" id="UP000003836">
    <property type="component" value="Unassembled WGS sequence"/>
</dbReference>
<dbReference type="EMBL" id="AFWI01000174">
    <property type="protein sequence ID" value="EGU51202.1"/>
    <property type="molecule type" value="Genomic_DNA"/>
</dbReference>
<reference evidence="7 8" key="2">
    <citation type="journal article" date="2012" name="Int. J. Syst. Evol. Microbiol.">
        <title>Vibrio caribbeanicus sp. nov., isolated from the marine sponge Scleritoderma cyanea.</title>
        <authorList>
            <person name="Hoffmann M."/>
            <person name="Monday S.R."/>
            <person name="Allard M.W."/>
            <person name="Strain E.A."/>
            <person name="Whittaker P."/>
            <person name="Naum M."/>
            <person name="McCarthy P.J."/>
            <person name="Lopez J.V."/>
            <person name="Fischer M."/>
            <person name="Brown E.W."/>
        </authorList>
    </citation>
    <scope>NUCLEOTIDE SEQUENCE [LARGE SCALE GENOMIC DNA]</scope>
    <source>
        <strain evidence="7 8">ATCC 19109</strain>
    </source>
</reference>
<dbReference type="GO" id="GO:0000976">
    <property type="term" value="F:transcription cis-regulatory region binding"/>
    <property type="evidence" value="ECO:0007669"/>
    <property type="project" value="TreeGrafter"/>
</dbReference>
<accession>F9T9M9</accession>
<dbReference type="HOGENOM" id="CLU_039613_35_0_6"/>
<evidence type="ECO:0000256" key="1">
    <source>
        <dbReference type="ARBA" id="ARBA00009437"/>
    </source>
</evidence>
<evidence type="ECO:0000256" key="3">
    <source>
        <dbReference type="ARBA" id="ARBA00023125"/>
    </source>
</evidence>
<dbReference type="EMBL" id="CP009355">
    <property type="protein sequence ID" value="AIW15622.1"/>
    <property type="molecule type" value="Genomic_DNA"/>
</dbReference>
<dbReference type="GeneID" id="23446252"/>
<reference evidence="6 9" key="3">
    <citation type="submission" date="2014-08" db="EMBL/GenBank/DDBJ databases">
        <title>First Complete Genome Sequence of the Shellfish Pathogen Vibrio tubiashii.</title>
        <authorList>
            <person name="Richards G.P."/>
            <person name="Needleman D.S."/>
            <person name="Watson M.A."/>
            <person name="Bono J.L."/>
        </authorList>
    </citation>
    <scope>NUCLEOTIDE SEQUENCE [LARGE SCALE GENOMIC DNA]</scope>
    <source>
        <strain evidence="6 9">ATCC 19109</strain>
    </source>
</reference>
<proteinExistence type="inferred from homology"/>
<dbReference type="SUPFAM" id="SSF53850">
    <property type="entry name" value="Periplasmic binding protein-like II"/>
    <property type="match status" value="1"/>
</dbReference>
<dbReference type="Gene3D" id="1.10.10.10">
    <property type="entry name" value="Winged helix-like DNA-binding domain superfamily/Winged helix DNA-binding domain"/>
    <property type="match status" value="1"/>
</dbReference>
<dbReference type="Gene3D" id="3.40.190.290">
    <property type="match status" value="1"/>
</dbReference>
<dbReference type="InterPro" id="IPR005119">
    <property type="entry name" value="LysR_subst-bd"/>
</dbReference>
<organism evidence="6 9">
    <name type="scientific">Vibrio tubiashii ATCC 19109</name>
    <dbReference type="NCBI Taxonomy" id="1051646"/>
    <lineage>
        <taxon>Bacteria</taxon>
        <taxon>Pseudomonadati</taxon>
        <taxon>Pseudomonadota</taxon>
        <taxon>Gammaproteobacteria</taxon>
        <taxon>Vibrionales</taxon>
        <taxon>Vibrionaceae</taxon>
        <taxon>Vibrio</taxon>
        <taxon>Vibrio oreintalis group</taxon>
    </lineage>
</organism>
<dbReference type="Pfam" id="PF00126">
    <property type="entry name" value="HTH_1"/>
    <property type="match status" value="1"/>
</dbReference>
<dbReference type="PANTHER" id="PTHR30126">
    <property type="entry name" value="HTH-TYPE TRANSCRIPTIONAL REGULATOR"/>
    <property type="match status" value="1"/>
</dbReference>
<dbReference type="InterPro" id="IPR000847">
    <property type="entry name" value="LysR_HTH_N"/>
</dbReference>
<dbReference type="SUPFAM" id="SSF46785">
    <property type="entry name" value="Winged helix' DNA-binding domain"/>
    <property type="match status" value="1"/>
</dbReference>
<comment type="similarity">
    <text evidence="1">Belongs to the LysR transcriptional regulatory family.</text>
</comment>
<dbReference type="RefSeq" id="WP_004746600.1">
    <property type="nucleotide sequence ID" value="NZ_AFWI01000174.1"/>
</dbReference>
<dbReference type="CDD" id="cd05466">
    <property type="entry name" value="PBP2_LTTR_substrate"/>
    <property type="match status" value="1"/>
</dbReference>
<evidence type="ECO:0000256" key="4">
    <source>
        <dbReference type="ARBA" id="ARBA00023163"/>
    </source>
</evidence>
<dbReference type="PANTHER" id="PTHR30126:SF91">
    <property type="entry name" value="LYSR FAMILY TRANSCRIPTIONAL REGULATOR"/>
    <property type="match status" value="1"/>
</dbReference>
<dbReference type="STRING" id="1051646.IX91_16110"/>
<evidence type="ECO:0000313" key="8">
    <source>
        <dbReference type="Proteomes" id="UP000003836"/>
    </source>
</evidence>
<reference evidence="7" key="1">
    <citation type="submission" date="2011-08" db="EMBL/GenBank/DDBJ databases">
        <authorList>
            <person name="Hoffman M."/>
            <person name="Strain E.A."/>
            <person name="Brown E."/>
            <person name="Allard M.W."/>
        </authorList>
    </citation>
    <scope>NUCLEOTIDE SEQUENCE</scope>
    <source>
        <strain evidence="7">ATCC 19109</strain>
    </source>
</reference>
<name>F9T9M9_9VIBR</name>
<evidence type="ECO:0000259" key="5">
    <source>
        <dbReference type="PROSITE" id="PS50931"/>
    </source>
</evidence>
<dbReference type="PROSITE" id="PS50931">
    <property type="entry name" value="HTH_LYSR"/>
    <property type="match status" value="1"/>
</dbReference>
<keyword evidence="4" id="KW-0804">Transcription</keyword>
<dbReference type="PATRIC" id="fig|1051646.9.peg.3132"/>
<dbReference type="eggNOG" id="COG0583">
    <property type="taxonomic scope" value="Bacteria"/>
</dbReference>
<sequence>MFTKDQIISFCAVFDNGSFSAGARALKRDRTTIREHVIILEDNIGTALFTIEGRSAIPTAMAQKLYSRARAIVRQIEEFESAALGTFDKDILTVNIYHDAMIPASMLAGIEEMTNKAYPHLQFNWLHRNRSEAMKDLVSGEAHIALMPVKNYIHPEKEVNYINLGRIPLYVYTNPNHPLTKLDSVKVSDLQQYKQYINENHYEASLKGMVVSPAYHLVSNNEIIASFLKNHGWAILSEAFAKRYCDNDELVKLKQFDIVNGFGFNACIFYSSSMEFDSTISGVMAIISQYAKKYLD</sequence>
<keyword evidence="2" id="KW-0805">Transcription regulation</keyword>
<dbReference type="Pfam" id="PF03466">
    <property type="entry name" value="LysR_substrate"/>
    <property type="match status" value="1"/>
</dbReference>
<gene>
    <name evidence="6" type="ORF">IX91_16110</name>
    <name evidence="7" type="ORF">VITU9109_10972</name>
</gene>
<dbReference type="KEGG" id="vtu:IX91_16110"/>
<dbReference type="AlphaFoldDB" id="F9T9M9"/>
<evidence type="ECO:0000313" key="9">
    <source>
        <dbReference type="Proteomes" id="UP000030071"/>
    </source>
</evidence>
<feature type="domain" description="HTH lysR-type" evidence="5">
    <location>
        <begin position="5"/>
        <end position="59"/>
    </location>
</feature>
<keyword evidence="3" id="KW-0238">DNA-binding</keyword>
<evidence type="ECO:0000313" key="6">
    <source>
        <dbReference type="EMBL" id="AIW15622.1"/>
    </source>
</evidence>
<dbReference type="GO" id="GO:0003700">
    <property type="term" value="F:DNA-binding transcription factor activity"/>
    <property type="evidence" value="ECO:0007669"/>
    <property type="project" value="InterPro"/>
</dbReference>
<evidence type="ECO:0000313" key="7">
    <source>
        <dbReference type="EMBL" id="EGU51202.1"/>
    </source>
</evidence>
<evidence type="ECO:0000256" key="2">
    <source>
        <dbReference type="ARBA" id="ARBA00023015"/>
    </source>
</evidence>
<dbReference type="InterPro" id="IPR036390">
    <property type="entry name" value="WH_DNA-bd_sf"/>
</dbReference>
<dbReference type="InterPro" id="IPR036388">
    <property type="entry name" value="WH-like_DNA-bd_sf"/>
</dbReference>